<organism evidence="1 2">
    <name type="scientific">Araneus ventricosus</name>
    <name type="common">Orbweaver spider</name>
    <name type="synonym">Epeira ventricosa</name>
    <dbReference type="NCBI Taxonomy" id="182803"/>
    <lineage>
        <taxon>Eukaryota</taxon>
        <taxon>Metazoa</taxon>
        <taxon>Ecdysozoa</taxon>
        <taxon>Arthropoda</taxon>
        <taxon>Chelicerata</taxon>
        <taxon>Arachnida</taxon>
        <taxon>Araneae</taxon>
        <taxon>Araneomorphae</taxon>
        <taxon>Entelegynae</taxon>
        <taxon>Araneoidea</taxon>
        <taxon>Araneidae</taxon>
        <taxon>Araneus</taxon>
    </lineage>
</organism>
<sequence>MQPFLCFSIHSLQYVSISLGANGILEHSSSKAVEKCSEESVNRLFSEPCKNGLVGSKIEYKFTKFRAAAGSLKPKKEFSNWLEVLVLNGSPKAPIISRYGFEAKILITRIQTNLFIRCFVVFKINFFRGRTSIFICHQSKIMNINIGALGLLLGRLLFNILD</sequence>
<dbReference type="AlphaFoldDB" id="A0A4Y2C248"/>
<evidence type="ECO:0000313" key="1">
    <source>
        <dbReference type="EMBL" id="GBL98550.1"/>
    </source>
</evidence>
<keyword evidence="2" id="KW-1185">Reference proteome</keyword>
<protein>
    <submittedName>
        <fullName evidence="1">Uncharacterized protein</fullName>
    </submittedName>
</protein>
<accession>A0A4Y2C248</accession>
<proteinExistence type="predicted"/>
<evidence type="ECO:0000313" key="2">
    <source>
        <dbReference type="Proteomes" id="UP000499080"/>
    </source>
</evidence>
<comment type="caution">
    <text evidence="1">The sequence shown here is derived from an EMBL/GenBank/DDBJ whole genome shotgun (WGS) entry which is preliminary data.</text>
</comment>
<dbReference type="EMBL" id="BGPR01000140">
    <property type="protein sequence ID" value="GBL98550.1"/>
    <property type="molecule type" value="Genomic_DNA"/>
</dbReference>
<reference evidence="1 2" key="1">
    <citation type="journal article" date="2019" name="Sci. Rep.">
        <title>Orb-weaving spider Araneus ventricosus genome elucidates the spidroin gene catalogue.</title>
        <authorList>
            <person name="Kono N."/>
            <person name="Nakamura H."/>
            <person name="Ohtoshi R."/>
            <person name="Moran D.A.P."/>
            <person name="Shinohara A."/>
            <person name="Yoshida Y."/>
            <person name="Fujiwara M."/>
            <person name="Mori M."/>
            <person name="Tomita M."/>
            <person name="Arakawa K."/>
        </authorList>
    </citation>
    <scope>NUCLEOTIDE SEQUENCE [LARGE SCALE GENOMIC DNA]</scope>
</reference>
<gene>
    <name evidence="1" type="ORF">AVEN_111658_1</name>
</gene>
<name>A0A4Y2C248_ARAVE</name>
<dbReference type="Proteomes" id="UP000499080">
    <property type="component" value="Unassembled WGS sequence"/>
</dbReference>